<organism evidence="2 3">
    <name type="scientific">Candidatus Allocopromorpha excrementavium</name>
    <dbReference type="NCBI Taxonomy" id="2840741"/>
    <lineage>
        <taxon>Bacteria</taxon>
        <taxon>Bacillati</taxon>
        <taxon>Bacillota</taxon>
        <taxon>Clostridia</taxon>
        <taxon>Eubacteriales</taxon>
        <taxon>Eubacteriaceae</taxon>
        <taxon>Eubacteriaceae incertae sedis</taxon>
        <taxon>Candidatus Allocopromorpha</taxon>
    </lineage>
</organism>
<dbReference type="Proteomes" id="UP000824159">
    <property type="component" value="Unassembled WGS sequence"/>
</dbReference>
<proteinExistence type="predicted"/>
<comment type="caution">
    <text evidence="2">The sequence shown here is derived from an EMBL/GenBank/DDBJ whole genome shotgun (WGS) entry which is preliminary data.</text>
</comment>
<gene>
    <name evidence="2" type="ORF">IAD12_07140</name>
</gene>
<name>A0A9D1HFH6_9FIRM</name>
<dbReference type="EMBL" id="DVLX01000087">
    <property type="protein sequence ID" value="HIU00013.1"/>
    <property type="molecule type" value="Genomic_DNA"/>
</dbReference>
<dbReference type="AlphaFoldDB" id="A0A9D1HFH6"/>
<protein>
    <submittedName>
        <fullName evidence="2">PepSY domain-containing protein</fullName>
    </submittedName>
</protein>
<feature type="domain" description="PepSY" evidence="1">
    <location>
        <begin position="42"/>
        <end position="102"/>
    </location>
</feature>
<sequence length="106" mass="11635">MRNILKIFALLMMLALICVSLISCGGGSGAGTSDDKNGGEVLSSDEIQKIVLERVPGASAEHITEMESEYDDGKYEYEGSIHYDGYKYEFEVDGETGNILSWEIDD</sequence>
<dbReference type="Gene3D" id="3.10.450.40">
    <property type="match status" value="1"/>
</dbReference>
<accession>A0A9D1HFH6</accession>
<reference evidence="2" key="1">
    <citation type="submission" date="2020-10" db="EMBL/GenBank/DDBJ databases">
        <authorList>
            <person name="Gilroy R."/>
        </authorList>
    </citation>
    <scope>NUCLEOTIDE SEQUENCE</scope>
    <source>
        <strain evidence="2">CHK176-22527</strain>
    </source>
</reference>
<evidence type="ECO:0000313" key="2">
    <source>
        <dbReference type="EMBL" id="HIU00013.1"/>
    </source>
</evidence>
<dbReference type="InterPro" id="IPR025711">
    <property type="entry name" value="PepSY"/>
</dbReference>
<evidence type="ECO:0000313" key="3">
    <source>
        <dbReference type="Proteomes" id="UP000824159"/>
    </source>
</evidence>
<dbReference type="Pfam" id="PF03413">
    <property type="entry name" value="PepSY"/>
    <property type="match status" value="1"/>
</dbReference>
<dbReference type="PROSITE" id="PS51257">
    <property type="entry name" value="PROKAR_LIPOPROTEIN"/>
    <property type="match status" value="1"/>
</dbReference>
<evidence type="ECO:0000259" key="1">
    <source>
        <dbReference type="Pfam" id="PF03413"/>
    </source>
</evidence>
<reference evidence="2" key="2">
    <citation type="journal article" date="2021" name="PeerJ">
        <title>Extensive microbial diversity within the chicken gut microbiome revealed by metagenomics and culture.</title>
        <authorList>
            <person name="Gilroy R."/>
            <person name="Ravi A."/>
            <person name="Getino M."/>
            <person name="Pursley I."/>
            <person name="Horton D.L."/>
            <person name="Alikhan N.F."/>
            <person name="Baker D."/>
            <person name="Gharbi K."/>
            <person name="Hall N."/>
            <person name="Watson M."/>
            <person name="Adriaenssens E.M."/>
            <person name="Foster-Nyarko E."/>
            <person name="Jarju S."/>
            <person name="Secka A."/>
            <person name="Antonio M."/>
            <person name="Oren A."/>
            <person name="Chaudhuri R.R."/>
            <person name="La Ragione R."/>
            <person name="Hildebrand F."/>
            <person name="Pallen M.J."/>
        </authorList>
    </citation>
    <scope>NUCLEOTIDE SEQUENCE</scope>
    <source>
        <strain evidence="2">CHK176-22527</strain>
    </source>
</reference>